<accession>A0AAD5SS30</accession>
<dbReference type="EMBL" id="JADGJH010002695">
    <property type="protein sequence ID" value="KAJ3095524.1"/>
    <property type="molecule type" value="Genomic_DNA"/>
</dbReference>
<name>A0AAD5SS30_9FUNG</name>
<evidence type="ECO:0000313" key="2">
    <source>
        <dbReference type="Proteomes" id="UP001211907"/>
    </source>
</evidence>
<dbReference type="Proteomes" id="UP001211907">
    <property type="component" value="Unassembled WGS sequence"/>
</dbReference>
<proteinExistence type="predicted"/>
<protein>
    <submittedName>
        <fullName evidence="1">Uncharacterized protein</fullName>
    </submittedName>
</protein>
<comment type="caution">
    <text evidence="1">The sequence shown here is derived from an EMBL/GenBank/DDBJ whole genome shotgun (WGS) entry which is preliminary data.</text>
</comment>
<dbReference type="AlphaFoldDB" id="A0AAD5SS30"/>
<sequence length="70" mass="7837">MSVAVVGAVAVGGVGYLAYEEWLAHVNRVHSEETAAEFLALVQPDWEMHPEYIANYAHGGKYHKHRDDEN</sequence>
<reference evidence="1" key="1">
    <citation type="submission" date="2020-05" db="EMBL/GenBank/DDBJ databases">
        <title>Phylogenomic resolution of chytrid fungi.</title>
        <authorList>
            <person name="Stajich J.E."/>
            <person name="Amses K."/>
            <person name="Simmons R."/>
            <person name="Seto K."/>
            <person name="Myers J."/>
            <person name="Bonds A."/>
            <person name="Quandt C.A."/>
            <person name="Barry K."/>
            <person name="Liu P."/>
            <person name="Grigoriev I."/>
            <person name="Longcore J.E."/>
            <person name="James T.Y."/>
        </authorList>
    </citation>
    <scope>NUCLEOTIDE SEQUENCE</scope>
    <source>
        <strain evidence="1">JEL0513</strain>
    </source>
</reference>
<organism evidence="1 2">
    <name type="scientific">Physocladia obscura</name>
    <dbReference type="NCBI Taxonomy" id="109957"/>
    <lineage>
        <taxon>Eukaryota</taxon>
        <taxon>Fungi</taxon>
        <taxon>Fungi incertae sedis</taxon>
        <taxon>Chytridiomycota</taxon>
        <taxon>Chytridiomycota incertae sedis</taxon>
        <taxon>Chytridiomycetes</taxon>
        <taxon>Chytridiales</taxon>
        <taxon>Chytriomycetaceae</taxon>
        <taxon>Physocladia</taxon>
    </lineage>
</organism>
<evidence type="ECO:0000313" key="1">
    <source>
        <dbReference type="EMBL" id="KAJ3095524.1"/>
    </source>
</evidence>
<keyword evidence="2" id="KW-1185">Reference proteome</keyword>
<gene>
    <name evidence="1" type="ORF">HK100_005800</name>
</gene>